<dbReference type="GO" id="GO:0008061">
    <property type="term" value="F:chitin binding"/>
    <property type="evidence" value="ECO:0007669"/>
    <property type="project" value="InterPro"/>
</dbReference>
<keyword evidence="3" id="KW-0378">Hydrolase</keyword>
<sequence length="414" mass="44343">MLSLSIVSFVLASNILFTYAAGAKIAAGYFPGWLTLDAVTPILGGTNVSWEKYTKLTYAFALTTEDPSQLSLDLSAEAFLPTFVEEAHNNNVAASLSIGGWTGSEFWSTAVGSSENRTTFVKTITDLVSKYDLDGVDFDWLYPNRQGLGCNIVNENDTANFLEFLKELRSDSVGSRLNLSAAVSITPFNGPDGNPSSDVSEFANYLDYITLVNYDIWGSWSSAVGPNAPLNDSCAAAADQQGSAVSGVKQWSDAGFPVNQIVLGVPTYGHSFSVSASDAFVNDSTTVLAAYPLFNTSVFPSGDSWDITSGTIDACGNSENNGGDWDFWAIVNAGLYDEDGECASGTLCRFDDCSKTSYIYLEDQQVMISFDDPQSWTAKGEFISDEGLAGFAVWQVGGDHNDLLLDAIRTGAGF</sequence>
<evidence type="ECO:0000256" key="1">
    <source>
        <dbReference type="SAM" id="SignalP"/>
    </source>
</evidence>
<feature type="domain" description="GH18" evidence="2">
    <location>
        <begin position="24"/>
        <end position="414"/>
    </location>
</feature>
<dbReference type="Gene3D" id="3.20.20.80">
    <property type="entry name" value="Glycosidases"/>
    <property type="match status" value="2"/>
</dbReference>
<dbReference type="GO" id="GO:0005576">
    <property type="term" value="C:extracellular region"/>
    <property type="evidence" value="ECO:0007669"/>
    <property type="project" value="TreeGrafter"/>
</dbReference>
<dbReference type="PROSITE" id="PS51910">
    <property type="entry name" value="GH18_2"/>
    <property type="match status" value="1"/>
</dbReference>
<feature type="chain" id="PRO_5020910724" evidence="1">
    <location>
        <begin position="23"/>
        <end position="414"/>
    </location>
</feature>
<dbReference type="GO" id="GO:0006032">
    <property type="term" value="P:chitin catabolic process"/>
    <property type="evidence" value="ECO:0007669"/>
    <property type="project" value="TreeGrafter"/>
</dbReference>
<reference evidence="3 4" key="1">
    <citation type="journal article" date="2019" name="Nat. Ecol. Evol.">
        <title>Megaphylogeny resolves global patterns of mushroom evolution.</title>
        <authorList>
            <person name="Varga T."/>
            <person name="Krizsan K."/>
            <person name="Foldi C."/>
            <person name="Dima B."/>
            <person name="Sanchez-Garcia M."/>
            <person name="Sanchez-Ramirez S."/>
            <person name="Szollosi G.J."/>
            <person name="Szarkandi J.G."/>
            <person name="Papp V."/>
            <person name="Albert L."/>
            <person name="Andreopoulos W."/>
            <person name="Angelini C."/>
            <person name="Antonin V."/>
            <person name="Barry K.W."/>
            <person name="Bougher N.L."/>
            <person name="Buchanan P."/>
            <person name="Buyck B."/>
            <person name="Bense V."/>
            <person name="Catcheside P."/>
            <person name="Chovatia M."/>
            <person name="Cooper J."/>
            <person name="Damon W."/>
            <person name="Desjardin D."/>
            <person name="Finy P."/>
            <person name="Geml J."/>
            <person name="Haridas S."/>
            <person name="Hughes K."/>
            <person name="Justo A."/>
            <person name="Karasinski D."/>
            <person name="Kautmanova I."/>
            <person name="Kiss B."/>
            <person name="Kocsube S."/>
            <person name="Kotiranta H."/>
            <person name="LaButti K.M."/>
            <person name="Lechner B.E."/>
            <person name="Liimatainen K."/>
            <person name="Lipzen A."/>
            <person name="Lukacs Z."/>
            <person name="Mihaltcheva S."/>
            <person name="Morgado L.N."/>
            <person name="Niskanen T."/>
            <person name="Noordeloos M.E."/>
            <person name="Ohm R.A."/>
            <person name="Ortiz-Santana B."/>
            <person name="Ovrebo C."/>
            <person name="Racz N."/>
            <person name="Riley R."/>
            <person name="Savchenko A."/>
            <person name="Shiryaev A."/>
            <person name="Soop K."/>
            <person name="Spirin V."/>
            <person name="Szebenyi C."/>
            <person name="Tomsovsky M."/>
            <person name="Tulloss R.E."/>
            <person name="Uehling J."/>
            <person name="Grigoriev I.V."/>
            <person name="Vagvolgyi C."/>
            <person name="Papp T."/>
            <person name="Martin F.M."/>
            <person name="Miettinen O."/>
            <person name="Hibbett D.S."/>
            <person name="Nagy L.G."/>
        </authorList>
    </citation>
    <scope>NUCLEOTIDE SEQUENCE [LARGE SCALE GENOMIC DNA]</scope>
    <source>
        <strain evidence="3 4">CBS 962.96</strain>
    </source>
</reference>
<dbReference type="PANTHER" id="PTHR11177:SF392">
    <property type="entry name" value="HAP41P"/>
    <property type="match status" value="1"/>
</dbReference>
<name>A0A4V4HDZ1_DENBC</name>
<evidence type="ECO:0000313" key="4">
    <source>
        <dbReference type="Proteomes" id="UP000297245"/>
    </source>
</evidence>
<dbReference type="AlphaFoldDB" id="A0A4V4HDZ1"/>
<keyword evidence="4" id="KW-1185">Reference proteome</keyword>
<dbReference type="GO" id="GO:0004568">
    <property type="term" value="F:chitinase activity"/>
    <property type="evidence" value="ECO:0007669"/>
    <property type="project" value="TreeGrafter"/>
</dbReference>
<dbReference type="SUPFAM" id="SSF51445">
    <property type="entry name" value="(Trans)glycosidases"/>
    <property type="match status" value="1"/>
</dbReference>
<keyword evidence="1" id="KW-0732">Signal</keyword>
<protein>
    <submittedName>
        <fullName evidence="3">Glycoside hydrolase</fullName>
    </submittedName>
</protein>
<dbReference type="PANTHER" id="PTHR11177">
    <property type="entry name" value="CHITINASE"/>
    <property type="match status" value="1"/>
</dbReference>
<dbReference type="OrthoDB" id="73875at2759"/>
<proteinExistence type="predicted"/>
<organism evidence="3 4">
    <name type="scientific">Dendrothele bispora (strain CBS 962.96)</name>
    <dbReference type="NCBI Taxonomy" id="1314807"/>
    <lineage>
        <taxon>Eukaryota</taxon>
        <taxon>Fungi</taxon>
        <taxon>Dikarya</taxon>
        <taxon>Basidiomycota</taxon>
        <taxon>Agaricomycotina</taxon>
        <taxon>Agaricomycetes</taxon>
        <taxon>Agaricomycetidae</taxon>
        <taxon>Agaricales</taxon>
        <taxon>Agaricales incertae sedis</taxon>
        <taxon>Dendrothele</taxon>
    </lineage>
</organism>
<dbReference type="InterPro" id="IPR050314">
    <property type="entry name" value="Glycosyl_Hydrlase_18"/>
</dbReference>
<dbReference type="Pfam" id="PF00704">
    <property type="entry name" value="Glyco_hydro_18"/>
    <property type="match status" value="1"/>
</dbReference>
<dbReference type="EMBL" id="ML179384">
    <property type="protein sequence ID" value="THU89045.1"/>
    <property type="molecule type" value="Genomic_DNA"/>
</dbReference>
<evidence type="ECO:0000313" key="3">
    <source>
        <dbReference type="EMBL" id="THU89045.1"/>
    </source>
</evidence>
<dbReference type="GO" id="GO:0005975">
    <property type="term" value="P:carbohydrate metabolic process"/>
    <property type="evidence" value="ECO:0007669"/>
    <property type="project" value="InterPro"/>
</dbReference>
<accession>A0A4V4HDZ1</accession>
<evidence type="ECO:0000259" key="2">
    <source>
        <dbReference type="PROSITE" id="PS51910"/>
    </source>
</evidence>
<dbReference type="InterPro" id="IPR011583">
    <property type="entry name" value="Chitinase_II/V-like_cat"/>
</dbReference>
<dbReference type="SMART" id="SM00636">
    <property type="entry name" value="Glyco_18"/>
    <property type="match status" value="1"/>
</dbReference>
<dbReference type="InterPro" id="IPR001223">
    <property type="entry name" value="Glyco_hydro18_cat"/>
</dbReference>
<dbReference type="InterPro" id="IPR017853">
    <property type="entry name" value="GH"/>
</dbReference>
<gene>
    <name evidence="3" type="ORF">K435DRAFT_865679</name>
</gene>
<feature type="signal peptide" evidence="1">
    <location>
        <begin position="1"/>
        <end position="22"/>
    </location>
</feature>
<dbReference type="Proteomes" id="UP000297245">
    <property type="component" value="Unassembled WGS sequence"/>
</dbReference>